<comment type="caution">
    <text evidence="2">The sequence shown here is derived from an EMBL/GenBank/DDBJ whole genome shotgun (WGS) entry which is preliminary data.</text>
</comment>
<proteinExistence type="predicted"/>
<sequence>MPPSKPVATPARAASMIGLPEGTLDDMNFERLDRVFLVVALLGVLINLIQLVAISNHAWVQGTALKDGQPFTAYLALDSVTFGVAENPHRDNEFFCGKRRGECKLSDLCAQADDPIVYPTTHLRMNTDPAAWCGFEAAGALTTKLLLWGLLLGLVATGITGLYALQAIPWVADQFDQIEALGVTDTIQKYIMSTFWVALCIFIFTSMAMYSANIPDTLGWGTVELEASFGLLNLCFVLVAIQCALCVNSVFALWDKLAVQWVWEDFSAAKWTSARKALYLELTLQLIMYVLLIVQEIDWAMLLIVIAYFYLTSREPTFMVIYLVLVSISILFDAIHAAELPSFSKMTSGESYGATLWLGIFALKPLIFITIIVHQKLEVEADANPAANKWTSLDNEPEA</sequence>
<evidence type="ECO:0000256" key="1">
    <source>
        <dbReference type="SAM" id="Phobius"/>
    </source>
</evidence>
<feature type="transmembrane region" description="Helical" evidence="1">
    <location>
        <begin position="35"/>
        <end position="54"/>
    </location>
</feature>
<name>A0A0M0KSS1_9EUKA</name>
<keyword evidence="1" id="KW-1133">Transmembrane helix</keyword>
<keyword evidence="3" id="KW-1185">Reference proteome</keyword>
<protein>
    <submittedName>
        <fullName evidence="2">Uncharacterized protein</fullName>
    </submittedName>
</protein>
<dbReference type="AlphaFoldDB" id="A0A0M0KSS1"/>
<organism evidence="2 3">
    <name type="scientific">Chrysochromulina tobinii</name>
    <dbReference type="NCBI Taxonomy" id="1460289"/>
    <lineage>
        <taxon>Eukaryota</taxon>
        <taxon>Haptista</taxon>
        <taxon>Haptophyta</taxon>
        <taxon>Prymnesiophyceae</taxon>
        <taxon>Prymnesiales</taxon>
        <taxon>Chrysochromulinaceae</taxon>
        <taxon>Chrysochromulina</taxon>
    </lineage>
</organism>
<reference evidence="3" key="1">
    <citation type="journal article" date="2015" name="PLoS Genet.">
        <title>Genome Sequence and Transcriptome Analyses of Chrysochromulina tobin: Metabolic Tools for Enhanced Algal Fitness in the Prominent Order Prymnesiales (Haptophyceae).</title>
        <authorList>
            <person name="Hovde B.T."/>
            <person name="Deodato C.R."/>
            <person name="Hunsperger H.M."/>
            <person name="Ryken S.A."/>
            <person name="Yost W."/>
            <person name="Jha R.K."/>
            <person name="Patterson J."/>
            <person name="Monnat R.J. Jr."/>
            <person name="Barlow S.B."/>
            <person name="Starkenburg S.R."/>
            <person name="Cattolico R.A."/>
        </authorList>
    </citation>
    <scope>NUCLEOTIDE SEQUENCE</scope>
    <source>
        <strain evidence="3">CCMP291</strain>
    </source>
</reference>
<keyword evidence="1" id="KW-0812">Transmembrane</keyword>
<keyword evidence="1" id="KW-0472">Membrane</keyword>
<dbReference type="Proteomes" id="UP000037460">
    <property type="component" value="Unassembled WGS sequence"/>
</dbReference>
<accession>A0A0M0KSS1</accession>
<dbReference type="OrthoDB" id="10392209at2759"/>
<feature type="transmembrane region" description="Helical" evidence="1">
    <location>
        <begin position="355"/>
        <end position="373"/>
    </location>
</feature>
<dbReference type="EMBL" id="JWZX01000581">
    <property type="protein sequence ID" value="KOO41874.1"/>
    <property type="molecule type" value="Genomic_DNA"/>
</dbReference>
<feature type="transmembrane region" description="Helical" evidence="1">
    <location>
        <begin position="190"/>
        <end position="210"/>
    </location>
</feature>
<feature type="transmembrane region" description="Helical" evidence="1">
    <location>
        <begin position="231"/>
        <end position="254"/>
    </location>
</feature>
<evidence type="ECO:0000313" key="2">
    <source>
        <dbReference type="EMBL" id="KOO41874.1"/>
    </source>
</evidence>
<feature type="transmembrane region" description="Helical" evidence="1">
    <location>
        <begin position="318"/>
        <end position="335"/>
    </location>
</feature>
<evidence type="ECO:0000313" key="3">
    <source>
        <dbReference type="Proteomes" id="UP000037460"/>
    </source>
</evidence>
<feature type="transmembrane region" description="Helical" evidence="1">
    <location>
        <begin position="286"/>
        <end position="311"/>
    </location>
</feature>
<feature type="transmembrane region" description="Helical" evidence="1">
    <location>
        <begin position="145"/>
        <end position="170"/>
    </location>
</feature>
<gene>
    <name evidence="2" type="ORF">Ctob_010130</name>
</gene>